<reference evidence="2" key="1">
    <citation type="submission" date="2022-07" db="EMBL/GenBank/DDBJ databases">
        <title>Phylogenomic reconstructions and comparative analyses of Kickxellomycotina fungi.</title>
        <authorList>
            <person name="Reynolds N.K."/>
            <person name="Stajich J.E."/>
            <person name="Barry K."/>
            <person name="Grigoriev I.V."/>
            <person name="Crous P."/>
            <person name="Smith M.E."/>
        </authorList>
    </citation>
    <scope>NUCLEOTIDE SEQUENCE</scope>
    <source>
        <strain evidence="2">IMI 214461</strain>
    </source>
</reference>
<dbReference type="OrthoDB" id="5552492at2759"/>
<evidence type="ECO:0000313" key="3">
    <source>
        <dbReference type="Proteomes" id="UP001150907"/>
    </source>
</evidence>
<sequence>MGRMQQTYAMVDESTDTGNGHGQSSSPVISRGKNLEFMPFDPMDSTPPPKSAGVDEVEYSSEVDEEFLQNVVQEGELERLTKLAVEETEVAWKVEIMGELRKHVDGLAEDEWMYEY</sequence>
<dbReference type="Proteomes" id="UP001150907">
    <property type="component" value="Unassembled WGS sequence"/>
</dbReference>
<feature type="compositionally biased region" description="Polar residues" evidence="1">
    <location>
        <begin position="16"/>
        <end position="28"/>
    </location>
</feature>
<organism evidence="2 3">
    <name type="scientific">Coemansia thaxteri</name>
    <dbReference type="NCBI Taxonomy" id="2663907"/>
    <lineage>
        <taxon>Eukaryota</taxon>
        <taxon>Fungi</taxon>
        <taxon>Fungi incertae sedis</taxon>
        <taxon>Zoopagomycota</taxon>
        <taxon>Kickxellomycotina</taxon>
        <taxon>Kickxellomycetes</taxon>
        <taxon>Kickxellales</taxon>
        <taxon>Kickxellaceae</taxon>
        <taxon>Coemansia</taxon>
    </lineage>
</organism>
<accession>A0A9W8B8F1</accession>
<keyword evidence="3" id="KW-1185">Reference proteome</keyword>
<evidence type="ECO:0000313" key="2">
    <source>
        <dbReference type="EMBL" id="KAJ1997187.1"/>
    </source>
</evidence>
<proteinExistence type="predicted"/>
<comment type="caution">
    <text evidence="2">The sequence shown here is derived from an EMBL/GenBank/DDBJ whole genome shotgun (WGS) entry which is preliminary data.</text>
</comment>
<feature type="region of interest" description="Disordered" evidence="1">
    <location>
        <begin position="1"/>
        <end position="54"/>
    </location>
</feature>
<gene>
    <name evidence="2" type="ORF">H4R26_005923</name>
</gene>
<protein>
    <submittedName>
        <fullName evidence="2">Uncharacterized protein</fullName>
    </submittedName>
</protein>
<evidence type="ECO:0000256" key="1">
    <source>
        <dbReference type="SAM" id="MobiDB-lite"/>
    </source>
</evidence>
<name>A0A9W8B8F1_9FUNG</name>
<dbReference type="EMBL" id="JANBQF010001458">
    <property type="protein sequence ID" value="KAJ1997187.1"/>
    <property type="molecule type" value="Genomic_DNA"/>
</dbReference>
<dbReference type="AlphaFoldDB" id="A0A9W8B8F1"/>